<evidence type="ECO:0008006" key="4">
    <source>
        <dbReference type="Google" id="ProtNLM"/>
    </source>
</evidence>
<protein>
    <recommendedName>
        <fullName evidence="4">Lipoprotein</fullName>
    </recommendedName>
</protein>
<accession>A0A1X7FJS8</accession>
<dbReference type="AlphaFoldDB" id="A0A1X7FJS8"/>
<sequence length="74" mass="7653">MKLIMVSIAAVMLGGCTTAEQAEFEQAMSALLIGAAHGISQGSAQATPRYSPSPTLPGADENIARMQAQSKRCS</sequence>
<evidence type="ECO:0000256" key="1">
    <source>
        <dbReference type="SAM" id="SignalP"/>
    </source>
</evidence>
<evidence type="ECO:0000313" key="2">
    <source>
        <dbReference type="EMBL" id="SMF53379.1"/>
    </source>
</evidence>
<dbReference type="RefSeq" id="WP_085423273.1">
    <property type="nucleotide sequence ID" value="NZ_FXAF01000006.1"/>
</dbReference>
<dbReference type="Proteomes" id="UP000192903">
    <property type="component" value="Unassembled WGS sequence"/>
</dbReference>
<feature type="chain" id="PRO_5012440065" description="Lipoprotein" evidence="1">
    <location>
        <begin position="22"/>
        <end position="74"/>
    </location>
</feature>
<gene>
    <name evidence="2" type="ORF">SAMN02982989_3197</name>
</gene>
<proteinExistence type="predicted"/>
<organism evidence="2 3">
    <name type="scientific">Xaviernesmea oryzae</name>
    <dbReference type="NCBI Taxonomy" id="464029"/>
    <lineage>
        <taxon>Bacteria</taxon>
        <taxon>Pseudomonadati</taxon>
        <taxon>Pseudomonadota</taxon>
        <taxon>Alphaproteobacteria</taxon>
        <taxon>Hyphomicrobiales</taxon>
        <taxon>Rhizobiaceae</taxon>
        <taxon>Rhizobium/Agrobacterium group</taxon>
        <taxon>Xaviernesmea</taxon>
    </lineage>
</organism>
<reference evidence="3" key="1">
    <citation type="submission" date="2017-04" db="EMBL/GenBank/DDBJ databases">
        <authorList>
            <person name="Varghese N."/>
            <person name="Submissions S."/>
        </authorList>
    </citation>
    <scope>NUCLEOTIDE SEQUENCE [LARGE SCALE GENOMIC DNA]</scope>
    <source>
        <strain evidence="3">B4P</strain>
    </source>
</reference>
<dbReference type="PROSITE" id="PS51257">
    <property type="entry name" value="PROKAR_LIPOPROTEIN"/>
    <property type="match status" value="1"/>
</dbReference>
<dbReference type="EMBL" id="FXAF01000006">
    <property type="protein sequence ID" value="SMF53379.1"/>
    <property type="molecule type" value="Genomic_DNA"/>
</dbReference>
<feature type="signal peptide" evidence="1">
    <location>
        <begin position="1"/>
        <end position="21"/>
    </location>
</feature>
<keyword evidence="3" id="KW-1185">Reference proteome</keyword>
<evidence type="ECO:0000313" key="3">
    <source>
        <dbReference type="Proteomes" id="UP000192903"/>
    </source>
</evidence>
<keyword evidence="1" id="KW-0732">Signal</keyword>
<name>A0A1X7FJS8_9HYPH</name>